<comment type="similarity">
    <text evidence="6">Belongs to the protein kinase superfamily. Ser/Thr protein kinase family. GCN2 subfamily.</text>
</comment>
<keyword evidence="5" id="KW-0652">Protein synthesis inhibitor</keyword>
<dbReference type="PROSITE" id="PS00108">
    <property type="entry name" value="PROTEIN_KINASE_ST"/>
    <property type="match status" value="1"/>
</dbReference>
<dbReference type="InterPro" id="IPR008271">
    <property type="entry name" value="Ser/Thr_kinase_AS"/>
</dbReference>
<keyword evidence="4 7" id="KW-0067">ATP-binding</keyword>
<name>A0A1E7FM96_9STRA</name>
<sequence>MNNAPIESGNTSNSGVDVEDNSENEEDDDFDDDDNTPPSALFGSSRYHTDFVELGILGRGGGGEVVKVKNRLDRRIYAIKKILLENGKDKFLQNKKLLREVTTISSVMHKNIVRYYQAWVEGNYKTDASVDHTKKQSILYIQMEYCNTTLRKLLDENAISEMNQSEVWRLVRQIVEALVYIHSRRIIHRDLKPGNIFIDSDLNIILGDFGLATRRHEKSNNKITETEYPEMDAIYNAVEEGMMSSTKGIKGDTSYGVKADIYSLGIMIFEMFCPAFATYMERSETLNRLRSGTPDERFPAAFTTSAPPNAKEIIIWCLERDPTKRPSAEELLKVSRQ</sequence>
<feature type="compositionally biased region" description="Polar residues" evidence="9">
    <location>
        <begin position="1"/>
        <end position="15"/>
    </location>
</feature>
<keyword evidence="1" id="KW-0808">Transferase</keyword>
<keyword evidence="2 7" id="KW-0547">Nucleotide-binding</keyword>
<organism evidence="11 12">
    <name type="scientific">Fragilariopsis cylindrus CCMP1102</name>
    <dbReference type="NCBI Taxonomy" id="635003"/>
    <lineage>
        <taxon>Eukaryota</taxon>
        <taxon>Sar</taxon>
        <taxon>Stramenopiles</taxon>
        <taxon>Ochrophyta</taxon>
        <taxon>Bacillariophyta</taxon>
        <taxon>Bacillariophyceae</taxon>
        <taxon>Bacillariophycidae</taxon>
        <taxon>Bacillariales</taxon>
        <taxon>Bacillariaceae</taxon>
        <taxon>Fragilariopsis</taxon>
    </lineage>
</organism>
<gene>
    <name evidence="11" type="ORF">FRACYDRAFT_182825</name>
</gene>
<dbReference type="EMBL" id="KV784356">
    <property type="protein sequence ID" value="OEU18923.1"/>
    <property type="molecule type" value="Genomic_DNA"/>
</dbReference>
<dbReference type="Pfam" id="PF00069">
    <property type="entry name" value="Pkinase"/>
    <property type="match status" value="1"/>
</dbReference>
<dbReference type="Gene3D" id="3.30.200.20">
    <property type="entry name" value="Phosphorylase Kinase, domain 1"/>
    <property type="match status" value="1"/>
</dbReference>
<dbReference type="KEGG" id="fcy:FRACYDRAFT_182825"/>
<feature type="domain" description="Protein kinase" evidence="10">
    <location>
        <begin position="51"/>
        <end position="337"/>
    </location>
</feature>
<proteinExistence type="inferred from homology"/>
<dbReference type="PROSITE" id="PS50011">
    <property type="entry name" value="PROTEIN_KINASE_DOM"/>
    <property type="match status" value="1"/>
</dbReference>
<dbReference type="OrthoDB" id="341578at2759"/>
<evidence type="ECO:0000256" key="1">
    <source>
        <dbReference type="ARBA" id="ARBA00022679"/>
    </source>
</evidence>
<dbReference type="AlphaFoldDB" id="A0A1E7FM96"/>
<keyword evidence="8" id="KW-0723">Serine/threonine-protein kinase</keyword>
<evidence type="ECO:0000256" key="9">
    <source>
        <dbReference type="SAM" id="MobiDB-lite"/>
    </source>
</evidence>
<evidence type="ECO:0000313" key="12">
    <source>
        <dbReference type="Proteomes" id="UP000095751"/>
    </source>
</evidence>
<dbReference type="SUPFAM" id="SSF56112">
    <property type="entry name" value="Protein kinase-like (PK-like)"/>
    <property type="match status" value="1"/>
</dbReference>
<feature type="region of interest" description="Disordered" evidence="9">
    <location>
        <begin position="1"/>
        <end position="44"/>
    </location>
</feature>
<dbReference type="GO" id="GO:0005524">
    <property type="term" value="F:ATP binding"/>
    <property type="evidence" value="ECO:0007669"/>
    <property type="project" value="UniProtKB-UniRule"/>
</dbReference>
<dbReference type="GO" id="GO:0017148">
    <property type="term" value="P:negative regulation of translation"/>
    <property type="evidence" value="ECO:0007669"/>
    <property type="project" value="UniProtKB-KW"/>
</dbReference>
<protein>
    <submittedName>
        <fullName evidence="11">Kinase-like protein</fullName>
    </submittedName>
</protein>
<evidence type="ECO:0000256" key="6">
    <source>
        <dbReference type="ARBA" id="ARBA00037982"/>
    </source>
</evidence>
<reference evidence="11 12" key="1">
    <citation type="submission" date="2016-09" db="EMBL/GenBank/DDBJ databases">
        <title>Extensive genetic diversity and differential bi-allelic expression allows diatom success in the polar Southern Ocean.</title>
        <authorList>
            <consortium name="DOE Joint Genome Institute"/>
            <person name="Mock T."/>
            <person name="Otillar R.P."/>
            <person name="Strauss J."/>
            <person name="Dupont C."/>
            <person name="Frickenhaus S."/>
            <person name="Maumus F."/>
            <person name="Mcmullan M."/>
            <person name="Sanges R."/>
            <person name="Schmutz J."/>
            <person name="Toseland A."/>
            <person name="Valas R."/>
            <person name="Veluchamy A."/>
            <person name="Ward B.J."/>
            <person name="Allen A."/>
            <person name="Barry K."/>
            <person name="Falciatore A."/>
            <person name="Ferrante M."/>
            <person name="Fortunato A.E."/>
            <person name="Gloeckner G."/>
            <person name="Gruber A."/>
            <person name="Hipkin R."/>
            <person name="Janech M."/>
            <person name="Kroth P."/>
            <person name="Leese F."/>
            <person name="Lindquist E."/>
            <person name="Lyon B.R."/>
            <person name="Martin J."/>
            <person name="Mayer C."/>
            <person name="Parker M."/>
            <person name="Quesneville H."/>
            <person name="Raymond J."/>
            <person name="Uhlig C."/>
            <person name="Valentin K.U."/>
            <person name="Worden A.Z."/>
            <person name="Armbrust E.V."/>
            <person name="Bowler C."/>
            <person name="Green B."/>
            <person name="Moulton V."/>
            <person name="Van Oosterhout C."/>
            <person name="Grigoriev I."/>
        </authorList>
    </citation>
    <scope>NUCLEOTIDE SEQUENCE [LARGE SCALE GENOMIC DNA]</scope>
    <source>
        <strain evidence="11 12">CCMP1102</strain>
    </source>
</reference>
<evidence type="ECO:0000256" key="2">
    <source>
        <dbReference type="ARBA" id="ARBA00022741"/>
    </source>
</evidence>
<dbReference type="GO" id="GO:0005829">
    <property type="term" value="C:cytosol"/>
    <property type="evidence" value="ECO:0007669"/>
    <property type="project" value="TreeGrafter"/>
</dbReference>
<dbReference type="Proteomes" id="UP000095751">
    <property type="component" value="Unassembled WGS sequence"/>
</dbReference>
<dbReference type="InterPro" id="IPR017441">
    <property type="entry name" value="Protein_kinase_ATP_BS"/>
</dbReference>
<feature type="binding site" evidence="7">
    <location>
        <position position="81"/>
    </location>
    <ligand>
        <name>ATP</name>
        <dbReference type="ChEBI" id="CHEBI:30616"/>
    </ligand>
</feature>
<evidence type="ECO:0000256" key="5">
    <source>
        <dbReference type="ARBA" id="ARBA00023193"/>
    </source>
</evidence>
<evidence type="ECO:0000256" key="4">
    <source>
        <dbReference type="ARBA" id="ARBA00022840"/>
    </source>
</evidence>
<evidence type="ECO:0000256" key="8">
    <source>
        <dbReference type="RuleBase" id="RU000304"/>
    </source>
</evidence>
<dbReference type="PANTHER" id="PTHR11042:SF136">
    <property type="entry name" value="EIF-2-ALPHA KINASE GCN2"/>
    <property type="match status" value="1"/>
</dbReference>
<dbReference type="Gene3D" id="1.10.510.10">
    <property type="entry name" value="Transferase(Phosphotransferase) domain 1"/>
    <property type="match status" value="1"/>
</dbReference>
<evidence type="ECO:0000256" key="3">
    <source>
        <dbReference type="ARBA" id="ARBA00022777"/>
    </source>
</evidence>
<dbReference type="InterPro" id="IPR011009">
    <property type="entry name" value="Kinase-like_dom_sf"/>
</dbReference>
<keyword evidence="12" id="KW-1185">Reference proteome</keyword>
<evidence type="ECO:0000259" key="10">
    <source>
        <dbReference type="PROSITE" id="PS50011"/>
    </source>
</evidence>
<evidence type="ECO:0000256" key="7">
    <source>
        <dbReference type="PROSITE-ProRule" id="PRU10141"/>
    </source>
</evidence>
<evidence type="ECO:0000313" key="11">
    <source>
        <dbReference type="EMBL" id="OEU18923.1"/>
    </source>
</evidence>
<accession>A0A1E7FM96</accession>
<feature type="compositionally biased region" description="Acidic residues" evidence="9">
    <location>
        <begin position="17"/>
        <end position="35"/>
    </location>
</feature>
<dbReference type="GO" id="GO:0004694">
    <property type="term" value="F:eukaryotic translation initiation factor 2alpha kinase activity"/>
    <property type="evidence" value="ECO:0007669"/>
    <property type="project" value="TreeGrafter"/>
</dbReference>
<keyword evidence="3 11" id="KW-0418">Kinase</keyword>
<dbReference type="InterPro" id="IPR000719">
    <property type="entry name" value="Prot_kinase_dom"/>
</dbReference>
<dbReference type="PROSITE" id="PS00107">
    <property type="entry name" value="PROTEIN_KINASE_ATP"/>
    <property type="match status" value="1"/>
</dbReference>
<dbReference type="GO" id="GO:0005634">
    <property type="term" value="C:nucleus"/>
    <property type="evidence" value="ECO:0007669"/>
    <property type="project" value="TreeGrafter"/>
</dbReference>
<dbReference type="InterPro" id="IPR050339">
    <property type="entry name" value="CC_SR_Kinase"/>
</dbReference>
<dbReference type="PANTHER" id="PTHR11042">
    <property type="entry name" value="EUKARYOTIC TRANSLATION INITIATION FACTOR 2-ALPHA KINASE EIF2-ALPHA KINASE -RELATED"/>
    <property type="match status" value="1"/>
</dbReference>
<dbReference type="InParanoid" id="A0A1E7FM96"/>
<dbReference type="SMART" id="SM00220">
    <property type="entry name" value="S_TKc"/>
    <property type="match status" value="1"/>
</dbReference>